<protein>
    <recommendedName>
        <fullName evidence="4">DUF937 domain-containing protein</fullName>
    </recommendedName>
</protein>
<dbReference type="RefSeq" id="WP_189309877.1">
    <property type="nucleotide sequence ID" value="NZ_BMQA01000002.1"/>
</dbReference>
<evidence type="ECO:0000313" key="2">
    <source>
        <dbReference type="EMBL" id="GGJ02728.1"/>
    </source>
</evidence>
<dbReference type="InterPro" id="IPR045372">
    <property type="entry name" value="YidB"/>
</dbReference>
<name>A0A917NI19_9ACTN</name>
<proteinExistence type="predicted"/>
<sequence>MAGDDLDLGKMLGQLLDSQSGSAAGGTLGTLLSSLAGRQGGGSNPLGGLLDMLAKSGTAQQKDSWAGNGPNRSVTGSQIQKALPDETIRHVAQQAGDTPQQAADEIAHSLPRVVDRLTPTGQMPSGTSLEDLAEQQNL</sequence>
<reference evidence="2" key="1">
    <citation type="journal article" date="2014" name="Int. J. Syst. Evol. Microbiol.">
        <title>Complete genome sequence of Corynebacterium casei LMG S-19264T (=DSM 44701T), isolated from a smear-ripened cheese.</title>
        <authorList>
            <consortium name="US DOE Joint Genome Institute (JGI-PGF)"/>
            <person name="Walter F."/>
            <person name="Albersmeier A."/>
            <person name="Kalinowski J."/>
            <person name="Ruckert C."/>
        </authorList>
    </citation>
    <scope>NUCLEOTIDE SEQUENCE</scope>
    <source>
        <strain evidence="2">JCM 3086</strain>
    </source>
</reference>
<dbReference type="SUPFAM" id="SSF140804">
    <property type="entry name" value="YidB-like"/>
    <property type="match status" value="1"/>
</dbReference>
<evidence type="ECO:0000313" key="3">
    <source>
        <dbReference type="Proteomes" id="UP000657574"/>
    </source>
</evidence>
<accession>A0A917NI19</accession>
<dbReference type="Gene3D" id="1.10.10.690">
    <property type="entry name" value="YidB-like"/>
    <property type="match status" value="1"/>
</dbReference>
<evidence type="ECO:0008006" key="4">
    <source>
        <dbReference type="Google" id="ProtNLM"/>
    </source>
</evidence>
<keyword evidence="3" id="KW-1185">Reference proteome</keyword>
<dbReference type="AlphaFoldDB" id="A0A917NI19"/>
<dbReference type="EMBL" id="BMQA01000002">
    <property type="protein sequence ID" value="GGJ02728.1"/>
    <property type="molecule type" value="Genomic_DNA"/>
</dbReference>
<gene>
    <name evidence="2" type="ORF">GCM10010121_011470</name>
</gene>
<dbReference type="InterPro" id="IPR027405">
    <property type="entry name" value="YidB-like"/>
</dbReference>
<feature type="region of interest" description="Disordered" evidence="1">
    <location>
        <begin position="112"/>
        <end position="138"/>
    </location>
</feature>
<dbReference type="Proteomes" id="UP000657574">
    <property type="component" value="Unassembled WGS sequence"/>
</dbReference>
<comment type="caution">
    <text evidence="2">The sequence shown here is derived from an EMBL/GenBank/DDBJ whole genome shotgun (WGS) entry which is preliminary data.</text>
</comment>
<organism evidence="2 3">
    <name type="scientific">Streptomyces brasiliensis</name>
    <dbReference type="NCBI Taxonomy" id="1954"/>
    <lineage>
        <taxon>Bacteria</taxon>
        <taxon>Bacillati</taxon>
        <taxon>Actinomycetota</taxon>
        <taxon>Actinomycetes</taxon>
        <taxon>Kitasatosporales</taxon>
        <taxon>Streptomycetaceae</taxon>
        <taxon>Streptomyces</taxon>
    </lineage>
</organism>
<reference evidence="2" key="2">
    <citation type="submission" date="2020-09" db="EMBL/GenBank/DDBJ databases">
        <authorList>
            <person name="Sun Q."/>
            <person name="Ohkuma M."/>
        </authorList>
    </citation>
    <scope>NUCLEOTIDE SEQUENCE</scope>
    <source>
        <strain evidence="2">JCM 3086</strain>
    </source>
</reference>
<dbReference type="Pfam" id="PF20159">
    <property type="entry name" value="YidB"/>
    <property type="match status" value="1"/>
</dbReference>
<feature type="region of interest" description="Disordered" evidence="1">
    <location>
        <begin position="26"/>
        <end position="78"/>
    </location>
</feature>
<feature type="compositionally biased region" description="Polar residues" evidence="1">
    <location>
        <begin position="119"/>
        <end position="138"/>
    </location>
</feature>
<evidence type="ECO:0000256" key="1">
    <source>
        <dbReference type="SAM" id="MobiDB-lite"/>
    </source>
</evidence>